<dbReference type="GO" id="GO:0042158">
    <property type="term" value="P:lipoprotein biosynthetic process"/>
    <property type="evidence" value="ECO:0007669"/>
    <property type="project" value="InterPro"/>
</dbReference>
<keyword evidence="1" id="KW-1133">Transmembrane helix</keyword>
<organism evidence="2 4">
    <name type="scientific">Didymodactylos carnosus</name>
    <dbReference type="NCBI Taxonomy" id="1234261"/>
    <lineage>
        <taxon>Eukaryota</taxon>
        <taxon>Metazoa</taxon>
        <taxon>Spiralia</taxon>
        <taxon>Gnathifera</taxon>
        <taxon>Rotifera</taxon>
        <taxon>Eurotatoria</taxon>
        <taxon>Bdelloidea</taxon>
        <taxon>Philodinida</taxon>
        <taxon>Philodinidae</taxon>
        <taxon>Didymodactylos</taxon>
    </lineage>
</organism>
<proteinExistence type="predicted"/>
<gene>
    <name evidence="2" type="ORF">GPM918_LOCUS41684</name>
    <name evidence="3" type="ORF">SRO942_LOCUS42776</name>
</gene>
<reference evidence="2" key="1">
    <citation type="submission" date="2021-02" db="EMBL/GenBank/DDBJ databases">
        <authorList>
            <person name="Nowell W R."/>
        </authorList>
    </citation>
    <scope>NUCLEOTIDE SEQUENCE</scope>
</reference>
<dbReference type="GO" id="GO:0005886">
    <property type="term" value="C:plasma membrane"/>
    <property type="evidence" value="ECO:0007669"/>
    <property type="project" value="InterPro"/>
</dbReference>
<feature type="transmembrane region" description="Helical" evidence="1">
    <location>
        <begin position="222"/>
        <end position="241"/>
    </location>
</feature>
<protein>
    <recommendedName>
        <fullName evidence="5">Prolipoprotein diacylglyceryl transferase</fullName>
    </recommendedName>
</protein>
<evidence type="ECO:0000256" key="1">
    <source>
        <dbReference type="SAM" id="Phobius"/>
    </source>
</evidence>
<evidence type="ECO:0000313" key="4">
    <source>
        <dbReference type="Proteomes" id="UP000663829"/>
    </source>
</evidence>
<keyword evidence="1" id="KW-0812">Transmembrane</keyword>
<evidence type="ECO:0008006" key="5">
    <source>
        <dbReference type="Google" id="ProtNLM"/>
    </source>
</evidence>
<evidence type="ECO:0000313" key="3">
    <source>
        <dbReference type="EMBL" id="CAF4461427.1"/>
    </source>
</evidence>
<name>A0A815ZVY6_9BILA</name>
<dbReference type="Pfam" id="PF01790">
    <property type="entry name" value="LGT"/>
    <property type="match status" value="1"/>
</dbReference>
<dbReference type="EMBL" id="CAJOBC010099560">
    <property type="protein sequence ID" value="CAF4461427.1"/>
    <property type="molecule type" value="Genomic_DNA"/>
</dbReference>
<feature type="transmembrane region" description="Helical" evidence="1">
    <location>
        <begin position="253"/>
        <end position="274"/>
    </location>
</feature>
<dbReference type="EMBL" id="CAJNOQ010033428">
    <property type="protein sequence ID" value="CAF1589940.1"/>
    <property type="molecule type" value="Genomic_DNA"/>
</dbReference>
<keyword evidence="1" id="KW-0472">Membrane</keyword>
<dbReference type="Proteomes" id="UP000681722">
    <property type="component" value="Unassembled WGS sequence"/>
</dbReference>
<dbReference type="Proteomes" id="UP000663829">
    <property type="component" value="Unassembled WGS sequence"/>
</dbReference>
<evidence type="ECO:0000313" key="2">
    <source>
        <dbReference type="EMBL" id="CAF1589940.1"/>
    </source>
</evidence>
<accession>A0A815ZVY6</accession>
<feature type="transmembrane region" description="Helical" evidence="1">
    <location>
        <begin position="286"/>
        <end position="307"/>
    </location>
</feature>
<keyword evidence="4" id="KW-1185">Reference proteome</keyword>
<dbReference type="AlphaFoldDB" id="A0A815ZVY6"/>
<feature type="transmembrane region" description="Helical" evidence="1">
    <location>
        <begin position="96"/>
        <end position="115"/>
    </location>
</feature>
<dbReference type="GO" id="GO:0008961">
    <property type="term" value="F:phosphatidylglycerol-prolipoprotein diacylglyceryl transferase activity"/>
    <property type="evidence" value="ECO:0007669"/>
    <property type="project" value="InterPro"/>
</dbReference>
<comment type="caution">
    <text evidence="2">The sequence shown here is derived from an EMBL/GenBank/DDBJ whole genome shotgun (WGS) entry which is preliminary data.</text>
</comment>
<dbReference type="InterPro" id="IPR001640">
    <property type="entry name" value="Lgt"/>
</dbReference>
<sequence>MVHIIQTQPVLFQCSIYKDYIVAVYYYSLWKTIGGAISRALAIGWIIEKSHPDEFQAIDYAVQRTALIGIIGARLSSWIIEDKCQFSLKSIIRPGFYSQGGLGLVLLTIGIVNFLLPEYKWIIGLNYGYIVLDAFAITMLNNQFIGCLGCFSYGCCVGIAADNTCLKSLITVEYQSNYFRCVELDSENKHKKVVAAQIYQAICGLLGLIMLFIFFYYNEIYIVGSIFGFSFLWLQICRYALIERIRAHKHRNTSHISQLLILVMFLSVTYLFISKSELCIFSTKSYISWIYNSFTLFYPVSLLYIWFGTRIFHAKKQ</sequence>
<feature type="transmembrane region" description="Helical" evidence="1">
    <location>
        <begin position="198"/>
        <end position="216"/>
    </location>
</feature>